<proteinExistence type="predicted"/>
<dbReference type="AlphaFoldDB" id="A0A5C5YY29"/>
<accession>A0A5C5YY29</accession>
<sequence length="81" mass="8986">MWRSERPSQIESLESKDCLSVFRAVCFGQGVWVRRFGPGVFGVKQQNSPILDGLPSRVQPASRVQLCHAFSLRHAMASAAI</sequence>
<dbReference type="EMBL" id="SJPJ01000001">
    <property type="protein sequence ID" value="TWT79393.1"/>
    <property type="molecule type" value="Genomic_DNA"/>
</dbReference>
<evidence type="ECO:0000313" key="1">
    <source>
        <dbReference type="EMBL" id="TWT79393.1"/>
    </source>
</evidence>
<comment type="caution">
    <text evidence="1">The sequence shown here is derived from an EMBL/GenBank/DDBJ whole genome shotgun (WGS) entry which is preliminary data.</text>
</comment>
<evidence type="ECO:0000313" key="2">
    <source>
        <dbReference type="Proteomes" id="UP000315010"/>
    </source>
</evidence>
<reference evidence="1 2" key="1">
    <citation type="submission" date="2019-02" db="EMBL/GenBank/DDBJ databases">
        <title>Deep-cultivation of Planctomycetes and their phenomic and genomic characterization uncovers novel biology.</title>
        <authorList>
            <person name="Wiegand S."/>
            <person name="Jogler M."/>
            <person name="Boedeker C."/>
            <person name="Pinto D."/>
            <person name="Vollmers J."/>
            <person name="Rivas-Marin E."/>
            <person name="Kohn T."/>
            <person name="Peeters S.H."/>
            <person name="Heuer A."/>
            <person name="Rast P."/>
            <person name="Oberbeckmann S."/>
            <person name="Bunk B."/>
            <person name="Jeske O."/>
            <person name="Meyerdierks A."/>
            <person name="Storesund J.E."/>
            <person name="Kallscheuer N."/>
            <person name="Luecker S."/>
            <person name="Lage O.M."/>
            <person name="Pohl T."/>
            <person name="Merkel B.J."/>
            <person name="Hornburger P."/>
            <person name="Mueller R.-W."/>
            <person name="Bruemmer F."/>
            <person name="Labrenz M."/>
            <person name="Spormann A.M."/>
            <person name="Op Den Camp H."/>
            <person name="Overmann J."/>
            <person name="Amann R."/>
            <person name="Jetten M.S.M."/>
            <person name="Mascher T."/>
            <person name="Medema M.H."/>
            <person name="Devos D.P."/>
            <person name="Kaster A.-K."/>
            <person name="Ovreas L."/>
            <person name="Rohde M."/>
            <person name="Galperin M.Y."/>
            <person name="Jogler C."/>
        </authorList>
    </citation>
    <scope>NUCLEOTIDE SEQUENCE [LARGE SCALE GENOMIC DNA]</scope>
    <source>
        <strain evidence="1 2">CA13</strain>
    </source>
</reference>
<dbReference type="Proteomes" id="UP000315010">
    <property type="component" value="Unassembled WGS sequence"/>
</dbReference>
<gene>
    <name evidence="1" type="ORF">CA13_07930</name>
</gene>
<name>A0A5C5YY29_9BACT</name>
<keyword evidence="2" id="KW-1185">Reference proteome</keyword>
<protein>
    <submittedName>
        <fullName evidence="1">Uncharacterized protein</fullName>
    </submittedName>
</protein>
<organism evidence="1 2">
    <name type="scientific">Novipirellula herctigrandis</name>
    <dbReference type="NCBI Taxonomy" id="2527986"/>
    <lineage>
        <taxon>Bacteria</taxon>
        <taxon>Pseudomonadati</taxon>
        <taxon>Planctomycetota</taxon>
        <taxon>Planctomycetia</taxon>
        <taxon>Pirellulales</taxon>
        <taxon>Pirellulaceae</taxon>
        <taxon>Novipirellula</taxon>
    </lineage>
</organism>